<dbReference type="InterPro" id="IPR003696">
    <property type="entry name" value="Carbtransf_dom"/>
</dbReference>
<dbReference type="InterPro" id="IPR031730">
    <property type="entry name" value="Carbam_trans_C"/>
</dbReference>
<dbReference type="PANTHER" id="PTHR34847">
    <property type="entry name" value="NODULATION PROTEIN U"/>
    <property type="match status" value="1"/>
</dbReference>
<comment type="similarity">
    <text evidence="1">Belongs to the NodU/CmcH family.</text>
</comment>
<proteinExistence type="inferred from homology"/>
<dbReference type="PANTHER" id="PTHR34847:SF1">
    <property type="entry name" value="NODULATION PROTEIN U"/>
    <property type="match status" value="1"/>
</dbReference>
<dbReference type="EMBL" id="MELK01000047">
    <property type="protein sequence ID" value="OFW56352.1"/>
    <property type="molecule type" value="Genomic_DNA"/>
</dbReference>
<dbReference type="Pfam" id="PF16861">
    <property type="entry name" value="Carbam_trans_C"/>
    <property type="match status" value="1"/>
</dbReference>
<evidence type="ECO:0000256" key="1">
    <source>
        <dbReference type="ARBA" id="ARBA00006129"/>
    </source>
</evidence>
<organism evidence="4 5">
    <name type="scientific">Candidatus Solincola sediminis</name>
    <dbReference type="NCBI Taxonomy" id="1797199"/>
    <lineage>
        <taxon>Bacteria</taxon>
        <taxon>Bacillati</taxon>
        <taxon>Actinomycetota</taxon>
        <taxon>Candidatus Geothermincolia</taxon>
        <taxon>Candidatus Geothermincolales</taxon>
        <taxon>Candidatus Geothermincolaceae</taxon>
        <taxon>Candidatus Solincola</taxon>
    </lineage>
</organism>
<dbReference type="GO" id="GO:0016740">
    <property type="term" value="F:transferase activity"/>
    <property type="evidence" value="ECO:0007669"/>
    <property type="project" value="UniProtKB-KW"/>
</dbReference>
<evidence type="ECO:0000259" key="3">
    <source>
        <dbReference type="Pfam" id="PF16861"/>
    </source>
</evidence>
<dbReference type="Gene3D" id="3.30.420.40">
    <property type="match status" value="2"/>
</dbReference>
<feature type="domain" description="Carbamoyltransferase" evidence="2">
    <location>
        <begin position="144"/>
        <end position="355"/>
    </location>
</feature>
<reference evidence="4 5" key="1">
    <citation type="journal article" date="2016" name="Nat. Commun.">
        <title>Thousands of microbial genomes shed light on interconnected biogeochemical processes in an aquifer system.</title>
        <authorList>
            <person name="Anantharaman K."/>
            <person name="Brown C.T."/>
            <person name="Hug L.A."/>
            <person name="Sharon I."/>
            <person name="Castelle C.J."/>
            <person name="Probst A.J."/>
            <person name="Thomas B.C."/>
            <person name="Singh A."/>
            <person name="Wilkins M.J."/>
            <person name="Karaoz U."/>
            <person name="Brodie E.L."/>
            <person name="Williams K.H."/>
            <person name="Hubbard S.S."/>
            <person name="Banfield J.F."/>
        </authorList>
    </citation>
    <scope>NUCLEOTIDE SEQUENCE [LARGE SCALE GENOMIC DNA]</scope>
</reference>
<gene>
    <name evidence="4" type="ORF">A2Y75_03900</name>
</gene>
<keyword evidence="4" id="KW-0808">Transferase</keyword>
<dbReference type="InterPro" id="IPR038152">
    <property type="entry name" value="Carbam_trans_C_sf"/>
</dbReference>
<dbReference type="Proteomes" id="UP000177876">
    <property type="component" value="Unassembled WGS sequence"/>
</dbReference>
<accession>A0A1F2WHP0</accession>
<name>A0A1F2WHP0_9ACTN</name>
<evidence type="ECO:0000313" key="4">
    <source>
        <dbReference type="EMBL" id="OFW56352.1"/>
    </source>
</evidence>
<dbReference type="Gene3D" id="3.90.870.20">
    <property type="entry name" value="Carbamoyltransferase, C-terminal domain"/>
    <property type="match status" value="1"/>
</dbReference>
<comment type="caution">
    <text evidence="4">The sequence shown here is derived from an EMBL/GenBank/DDBJ whole genome shotgun (WGS) entry which is preliminary data.</text>
</comment>
<dbReference type="SUPFAM" id="SSF53067">
    <property type="entry name" value="Actin-like ATPase domain"/>
    <property type="match status" value="1"/>
</dbReference>
<feature type="domain" description="Carbamoyltransferase" evidence="2">
    <location>
        <begin position="4"/>
        <end position="71"/>
    </location>
</feature>
<dbReference type="AlphaFoldDB" id="A0A1F2WHP0"/>
<evidence type="ECO:0000259" key="2">
    <source>
        <dbReference type="Pfam" id="PF02543"/>
    </source>
</evidence>
<protein>
    <submittedName>
        <fullName evidence="4">Carbamoyltransferase</fullName>
    </submittedName>
</protein>
<dbReference type="CDD" id="cd24098">
    <property type="entry name" value="ASKHA_NBD_TobZ_N"/>
    <property type="match status" value="1"/>
</dbReference>
<dbReference type="InterPro" id="IPR043129">
    <property type="entry name" value="ATPase_NBD"/>
</dbReference>
<dbReference type="InterPro" id="IPR051338">
    <property type="entry name" value="NodU/CmcH_Carbamoyltrnsfr"/>
</dbReference>
<feature type="domain" description="Carbamoyltransferase C-terminal" evidence="3">
    <location>
        <begin position="408"/>
        <end position="576"/>
    </location>
</feature>
<dbReference type="Pfam" id="PF02543">
    <property type="entry name" value="Carbam_trans_N"/>
    <property type="match status" value="2"/>
</dbReference>
<dbReference type="STRING" id="1797197.A2Y75_03900"/>
<evidence type="ECO:0000313" key="5">
    <source>
        <dbReference type="Proteomes" id="UP000177876"/>
    </source>
</evidence>
<sequence length="587" mass="65285">MYTLGINAAFHDPAACLVWNGQVVAAAEEERFSRIKHGKRPVPFSAYELPFNAIDYCLREGKITLSDIHHVAYSLDPSILMPDYAGSGDIRLPLEPSANPVGPPWDSAWDPLFTSYIVNAPRQLVGAVPHHLKERLKAKNAGYQWHFVEHHLAHAASAFIPSPFDHAAVLTIDGRGERATTTYNLAVRSRKGRVNITRLGQVEMPHSLGLLYESITDHLGFLHSCDEYKVMALASFGKPRYMEDFDQIIRLGGSGSYRIETGDLEERFGPARNRGEQFEQRHYDIASSLQTALEKAILEITYWLREETGFKSLCMAGGVALNCVMNAHLRDDGPFDEIWIQPVAGDAGTALGAALWIDAGEHDLGFFPGWRMDHTLLGPAFNDREIEDFLIRSKLLYHRLDDIPGETANLLAQGKIVGWFQGRMEFGPRALGARSILASPLDASMQQKLNGIKDREDFRPVAPVVLEEEASNWFACSGPSPFMLFVHDVLPRRIDLIPAVKHVDGSARIQTINRGQNRLYYDLVREFGRLTGVPILVNTSFNTRDEPIVCTPRDALESFCTSPLDALVIGSFLLSKSGRSAGPQVAR</sequence>